<dbReference type="Proteomes" id="UP001189663">
    <property type="component" value="Unassembled WGS sequence"/>
</dbReference>
<dbReference type="RefSeq" id="WP_024976050.1">
    <property type="nucleotide sequence ID" value="NZ_CATVZT010000006.1"/>
</dbReference>
<feature type="compositionally biased region" description="Low complexity" evidence="1">
    <location>
        <begin position="261"/>
        <end position="279"/>
    </location>
</feature>
<evidence type="ECO:0000313" key="3">
    <source>
        <dbReference type="Proteomes" id="UP001189663"/>
    </source>
</evidence>
<protein>
    <recommendedName>
        <fullName evidence="4">Peptidase</fullName>
    </recommendedName>
</protein>
<evidence type="ECO:0000313" key="2">
    <source>
        <dbReference type="EMBL" id="CAJ0796482.1"/>
    </source>
</evidence>
<dbReference type="CDD" id="cd03765">
    <property type="entry name" value="proteasome_beta_bacterial"/>
    <property type="match status" value="1"/>
</dbReference>
<feature type="region of interest" description="Disordered" evidence="1">
    <location>
        <begin position="239"/>
        <end position="286"/>
    </location>
</feature>
<dbReference type="SUPFAM" id="SSF56235">
    <property type="entry name" value="N-terminal nucleophile aminohydrolases (Ntn hydrolases)"/>
    <property type="match status" value="1"/>
</dbReference>
<dbReference type="AlphaFoldDB" id="A0ABC8QEG6"/>
<organism evidence="2 3">
    <name type="scientific">Ralstonia holmesii</name>
    <dbReference type="NCBI Taxonomy" id="3058602"/>
    <lineage>
        <taxon>Bacteria</taxon>
        <taxon>Pseudomonadati</taxon>
        <taxon>Pseudomonadota</taxon>
        <taxon>Betaproteobacteria</taxon>
        <taxon>Burkholderiales</taxon>
        <taxon>Burkholderiaceae</taxon>
        <taxon>Ralstonia</taxon>
    </lineage>
</organism>
<name>A0ABC8QEG6_9RALS</name>
<evidence type="ECO:0008006" key="4">
    <source>
        <dbReference type="Google" id="ProtNLM"/>
    </source>
</evidence>
<comment type="caution">
    <text evidence="2">The sequence shown here is derived from an EMBL/GenBank/DDBJ whole genome shotgun (WGS) entry which is preliminary data.</text>
</comment>
<gene>
    <name evidence="2" type="ORF">LMG18096_03264</name>
</gene>
<dbReference type="Gene3D" id="3.60.20.10">
    <property type="entry name" value="Glutamine Phosphoribosylpyrophosphate, subunit 1, domain 1"/>
    <property type="match status" value="1"/>
</dbReference>
<dbReference type="PIRSF" id="PIRSF009120">
    <property type="entry name" value="UCP009120_prtse"/>
    <property type="match status" value="1"/>
</dbReference>
<reference evidence="2 3" key="1">
    <citation type="submission" date="2023-07" db="EMBL/GenBank/DDBJ databases">
        <authorList>
            <person name="Peeters C."/>
        </authorList>
    </citation>
    <scope>NUCLEOTIDE SEQUENCE [LARGE SCALE GENOMIC DNA]</scope>
    <source>
        <strain evidence="2 3">LMG 18096</strain>
    </source>
</reference>
<accession>A0ABC8QEG6</accession>
<keyword evidence="3" id="KW-1185">Reference proteome</keyword>
<dbReference type="EMBL" id="CATZAT010000007">
    <property type="protein sequence ID" value="CAJ0796482.1"/>
    <property type="molecule type" value="Genomic_DNA"/>
</dbReference>
<evidence type="ECO:0000256" key="1">
    <source>
        <dbReference type="SAM" id="MobiDB-lite"/>
    </source>
</evidence>
<sequence length="300" mass="32694">MTYCVAMRLDAGLVFLSDSRTNAGVDAISTFRKMTVFEREGDRVMVLLTAGNLAISQAVRQVLTEARGKPRSLWTARDMFEAATIVGEAVRDVYDRDAAALAKAKIDFNVSIVFGGQIGAERPRLFNVYAAGNFIEATPENCYFQIGEAKYGKPIIDRVVSPGLPLDEAAKCALISMDSTLKSNISVGLPLDLLVYETDSLRVTRFVAIDEENPYFTMIRGTWGKRLRQVFAEIDDPDWETGTSPSYPLRREGHPSAEVGPVRIAPPAADAPAVPERAPGPALEQVSTIQRVAGGSQKSH</sequence>
<dbReference type="InterPro" id="IPR029055">
    <property type="entry name" value="Ntn_hydrolases_N"/>
</dbReference>
<proteinExistence type="predicted"/>
<dbReference type="InterPro" id="IPR016545">
    <property type="entry name" value="UCP009120_prtse"/>
</dbReference>